<feature type="region of interest" description="Disordered" evidence="1">
    <location>
        <begin position="1"/>
        <end position="37"/>
    </location>
</feature>
<name>A0A6J4SL95_9ACTN</name>
<gene>
    <name evidence="2" type="ORF">AVDCRST_MAG67-2021</name>
</gene>
<feature type="non-terminal residue" evidence="2">
    <location>
        <position position="52"/>
    </location>
</feature>
<proteinExistence type="predicted"/>
<reference evidence="2" key="1">
    <citation type="submission" date="2020-02" db="EMBL/GenBank/DDBJ databases">
        <authorList>
            <person name="Meier V. D."/>
        </authorList>
    </citation>
    <scope>NUCLEOTIDE SEQUENCE</scope>
    <source>
        <strain evidence="2">AVDCRST_MAG67</strain>
    </source>
</reference>
<evidence type="ECO:0000313" key="2">
    <source>
        <dbReference type="EMBL" id="CAA9502203.1"/>
    </source>
</evidence>
<dbReference type="EMBL" id="CADCVQ010000084">
    <property type="protein sequence ID" value="CAA9502203.1"/>
    <property type="molecule type" value="Genomic_DNA"/>
</dbReference>
<feature type="non-terminal residue" evidence="2">
    <location>
        <position position="1"/>
    </location>
</feature>
<organism evidence="2">
    <name type="scientific">uncultured Solirubrobacteraceae bacterium</name>
    <dbReference type="NCBI Taxonomy" id="1162706"/>
    <lineage>
        <taxon>Bacteria</taxon>
        <taxon>Bacillati</taxon>
        <taxon>Actinomycetota</taxon>
        <taxon>Thermoleophilia</taxon>
        <taxon>Solirubrobacterales</taxon>
        <taxon>Solirubrobacteraceae</taxon>
        <taxon>environmental samples</taxon>
    </lineage>
</organism>
<dbReference type="AlphaFoldDB" id="A0A6J4SL95"/>
<accession>A0A6J4SL95</accession>
<evidence type="ECO:0000256" key="1">
    <source>
        <dbReference type="SAM" id="MobiDB-lite"/>
    </source>
</evidence>
<sequence length="52" mass="5610">AVAAVFSRAHLRREPRAPGRARRRAWRGSSGRAAGTRAIPRAASRGIADMEV</sequence>
<feature type="compositionally biased region" description="Low complexity" evidence="1">
    <location>
        <begin position="27"/>
        <end position="37"/>
    </location>
</feature>
<protein>
    <submittedName>
        <fullName evidence="2">Uncharacterized protein</fullName>
    </submittedName>
</protein>